<dbReference type="InterPro" id="IPR011009">
    <property type="entry name" value="Kinase-like_dom_sf"/>
</dbReference>
<keyword evidence="7" id="KW-0067">ATP-binding</keyword>
<evidence type="ECO:0000256" key="7">
    <source>
        <dbReference type="ARBA" id="ARBA00022840"/>
    </source>
</evidence>
<dbReference type="EMBL" id="JAODUP010000496">
    <property type="protein sequence ID" value="KAK2148470.1"/>
    <property type="molecule type" value="Genomic_DNA"/>
</dbReference>
<accession>A0AAD9J9Q3</accession>
<dbReference type="Gene3D" id="3.30.200.20">
    <property type="entry name" value="Phosphorylase Kinase, domain 1"/>
    <property type="match status" value="1"/>
</dbReference>
<dbReference type="PANTHER" id="PTHR22969">
    <property type="entry name" value="IKB KINASE"/>
    <property type="match status" value="1"/>
</dbReference>
<dbReference type="GO" id="GO:0005737">
    <property type="term" value="C:cytoplasm"/>
    <property type="evidence" value="ECO:0007669"/>
    <property type="project" value="UniProtKB-SubCell"/>
</dbReference>
<name>A0AAD9J9Q3_9ANNE</name>
<evidence type="ECO:0000256" key="6">
    <source>
        <dbReference type="ARBA" id="ARBA00022777"/>
    </source>
</evidence>
<dbReference type="GO" id="GO:0005524">
    <property type="term" value="F:ATP binding"/>
    <property type="evidence" value="ECO:0007669"/>
    <property type="project" value="UniProtKB-KW"/>
</dbReference>
<evidence type="ECO:0000313" key="9">
    <source>
        <dbReference type="EMBL" id="KAK2148470.1"/>
    </source>
</evidence>
<gene>
    <name evidence="9" type="ORF">LSH36_496g01008</name>
</gene>
<protein>
    <recommendedName>
        <fullName evidence="8">Protein kinase domain-containing protein</fullName>
    </recommendedName>
</protein>
<dbReference type="InterPro" id="IPR051180">
    <property type="entry name" value="IKK"/>
</dbReference>
<comment type="caution">
    <text evidence="9">The sequence shown here is derived from an EMBL/GenBank/DDBJ whole genome shotgun (WGS) entry which is preliminary data.</text>
</comment>
<dbReference type="InterPro" id="IPR000719">
    <property type="entry name" value="Prot_kinase_dom"/>
</dbReference>
<sequence length="631" mass="72319">MSTDKRNILGTDNYVLYTQQIFGSGAMAKVILARHRRKGTAYAAKLFSDDSRRLHMKYVKSEIMLLRDIPRHDNIVQLIALEKEKVLGYDVLIMEYCQGGSLQQILDKPENAYGLPENEFFLVFKHSISALQHLFHNNIIHRDIKPGNVLQHITSNGSSVYKLADFGVSRSIDGKSNTLCGTPEYLHPEMHRMAFLRKSVNEAYEVSPKVDLWSLAVTLYQCATGQFPYRARRGIREDKIAIYRLMTEKEAGVISQIEKEDGTIQSSKTLPATTRLLPGTRQLVTDVLARLMDQKNVWNPANFYEEMNVQLSKKKLCIFSTDLCDTMAVFIDQTARFCDLKKEIITILKKVGVLPESAKDELVLFLGDHHRFTESVDIKDYIELNDSGGQIYCLTSSGKLANRHLFGNPSGVSSENQSMKAVLGNIIYCNFMMIRFRDTQRHTTILANAIRAHCVDVFARVTALWKRSCSLQSMVSKVSEEVAAVHEDHKRRFRDLDAGIKLHKTISTDVGLCNHSQCVQKSEVNSMNATSVYENLEKARKEDEKDQNGRELLQYWNHQLVRTHKEQNEMLRTHFELITSEVCHKEHKHIREVLHHLHKSQDLEVELKNLINLYEDAVNICLDKMKHYSTS</sequence>
<evidence type="ECO:0000256" key="3">
    <source>
        <dbReference type="ARBA" id="ARBA00022527"/>
    </source>
</evidence>
<dbReference type="GO" id="GO:0004674">
    <property type="term" value="F:protein serine/threonine kinase activity"/>
    <property type="evidence" value="ECO:0007669"/>
    <property type="project" value="UniProtKB-KW"/>
</dbReference>
<evidence type="ECO:0000256" key="1">
    <source>
        <dbReference type="ARBA" id="ARBA00004496"/>
    </source>
</evidence>
<dbReference type="FunFam" id="1.10.510.10:FF:000100">
    <property type="entry name" value="inhibitor of nuclear factor kappa-B kinase subunit epsilon"/>
    <property type="match status" value="1"/>
</dbReference>
<dbReference type="SMART" id="SM00220">
    <property type="entry name" value="S_TKc"/>
    <property type="match status" value="1"/>
</dbReference>
<evidence type="ECO:0000256" key="5">
    <source>
        <dbReference type="ARBA" id="ARBA00022741"/>
    </source>
</evidence>
<keyword evidence="3" id="KW-0723">Serine/threonine-protein kinase</keyword>
<dbReference type="Proteomes" id="UP001208570">
    <property type="component" value="Unassembled WGS sequence"/>
</dbReference>
<keyword evidence="5" id="KW-0547">Nucleotide-binding</keyword>
<comment type="subcellular location">
    <subcellularLocation>
        <location evidence="1">Cytoplasm</location>
    </subcellularLocation>
</comment>
<dbReference type="AlphaFoldDB" id="A0AAD9J9Q3"/>
<feature type="domain" description="Protein kinase" evidence="8">
    <location>
        <begin position="16"/>
        <end position="299"/>
    </location>
</feature>
<evidence type="ECO:0000256" key="4">
    <source>
        <dbReference type="ARBA" id="ARBA00022679"/>
    </source>
</evidence>
<keyword evidence="4" id="KW-0808">Transferase</keyword>
<dbReference type="PANTHER" id="PTHR22969:SF15">
    <property type="entry name" value="FI05319P"/>
    <property type="match status" value="1"/>
</dbReference>
<dbReference type="PROSITE" id="PS50011">
    <property type="entry name" value="PROTEIN_KINASE_DOM"/>
    <property type="match status" value="1"/>
</dbReference>
<dbReference type="Gene3D" id="1.10.510.10">
    <property type="entry name" value="Transferase(Phosphotransferase) domain 1"/>
    <property type="match status" value="1"/>
</dbReference>
<keyword evidence="6" id="KW-0418">Kinase</keyword>
<keyword evidence="2" id="KW-0963">Cytoplasm</keyword>
<organism evidence="9 10">
    <name type="scientific">Paralvinella palmiformis</name>
    <dbReference type="NCBI Taxonomy" id="53620"/>
    <lineage>
        <taxon>Eukaryota</taxon>
        <taxon>Metazoa</taxon>
        <taxon>Spiralia</taxon>
        <taxon>Lophotrochozoa</taxon>
        <taxon>Annelida</taxon>
        <taxon>Polychaeta</taxon>
        <taxon>Sedentaria</taxon>
        <taxon>Canalipalpata</taxon>
        <taxon>Terebellida</taxon>
        <taxon>Terebelliformia</taxon>
        <taxon>Alvinellidae</taxon>
        <taxon>Paralvinella</taxon>
    </lineage>
</organism>
<evidence type="ECO:0000313" key="10">
    <source>
        <dbReference type="Proteomes" id="UP001208570"/>
    </source>
</evidence>
<keyword evidence="10" id="KW-1185">Reference proteome</keyword>
<reference evidence="9" key="1">
    <citation type="journal article" date="2023" name="Mol. Biol. Evol.">
        <title>Third-Generation Sequencing Reveals the Adaptive Role of the Epigenome in Three Deep-Sea Polychaetes.</title>
        <authorList>
            <person name="Perez M."/>
            <person name="Aroh O."/>
            <person name="Sun Y."/>
            <person name="Lan Y."/>
            <person name="Juniper S.K."/>
            <person name="Young C.R."/>
            <person name="Angers B."/>
            <person name="Qian P.Y."/>
        </authorList>
    </citation>
    <scope>NUCLEOTIDE SEQUENCE</scope>
    <source>
        <strain evidence="9">P08H-3</strain>
    </source>
</reference>
<evidence type="ECO:0000256" key="2">
    <source>
        <dbReference type="ARBA" id="ARBA00022490"/>
    </source>
</evidence>
<evidence type="ECO:0000259" key="8">
    <source>
        <dbReference type="PROSITE" id="PS50011"/>
    </source>
</evidence>
<dbReference type="SUPFAM" id="SSF56112">
    <property type="entry name" value="Protein kinase-like (PK-like)"/>
    <property type="match status" value="1"/>
</dbReference>
<proteinExistence type="predicted"/>
<dbReference type="Pfam" id="PF00069">
    <property type="entry name" value="Pkinase"/>
    <property type="match status" value="1"/>
</dbReference>